<dbReference type="Gene3D" id="2.160.10.10">
    <property type="entry name" value="Hexapeptide repeat proteins"/>
    <property type="match status" value="1"/>
</dbReference>
<dbReference type="NCBIfam" id="TIGR01853">
    <property type="entry name" value="lipid_A_lpxD"/>
    <property type="match status" value="1"/>
</dbReference>
<dbReference type="NCBIfam" id="NF002060">
    <property type="entry name" value="PRK00892.1"/>
    <property type="match status" value="1"/>
</dbReference>
<dbReference type="Proteomes" id="UP000036908">
    <property type="component" value="Unassembled WGS sequence"/>
</dbReference>
<comment type="similarity">
    <text evidence="7">Belongs to the transferase hexapeptide repeat family. LpxD subfamily.</text>
</comment>
<reference evidence="10" key="1">
    <citation type="submission" date="2014-11" db="EMBL/GenBank/DDBJ databases">
        <title>Genome sequencing of Roseivirga sp. D-25.</title>
        <authorList>
            <person name="Selvaratnam C."/>
            <person name="Thevarajoo S."/>
            <person name="Goh K.M."/>
            <person name="Eee R."/>
            <person name="Chan K.-G."/>
            <person name="Chong C.S."/>
        </authorList>
    </citation>
    <scope>NUCLEOTIDE SEQUENCE [LARGE SCALE GENOMIC DNA]</scope>
    <source>
        <strain evidence="10">D-25</strain>
    </source>
</reference>
<evidence type="ECO:0000313" key="10">
    <source>
        <dbReference type="Proteomes" id="UP000036908"/>
    </source>
</evidence>
<dbReference type="PANTHER" id="PTHR43378">
    <property type="entry name" value="UDP-3-O-ACYLGLUCOSAMINE N-ACYLTRANSFERASE"/>
    <property type="match status" value="1"/>
</dbReference>
<dbReference type="OrthoDB" id="9784739at2"/>
<evidence type="ECO:0000256" key="4">
    <source>
        <dbReference type="ARBA" id="ARBA00022737"/>
    </source>
</evidence>
<comment type="function">
    <text evidence="7">Catalyzes the N-acylation of UDP-3-O-acylglucosamine using 3-hydroxyacyl-ACP as the acyl donor. Is involved in the biosynthesis of lipid A, a phosphorylated glycolipid that anchors the lipopolysaccharide to the outer membrane of the cell.</text>
</comment>
<evidence type="ECO:0000256" key="3">
    <source>
        <dbReference type="ARBA" id="ARBA00022679"/>
    </source>
</evidence>
<dbReference type="InterPro" id="IPR020573">
    <property type="entry name" value="UDP_GlcNAc_AcTrfase_non-rep"/>
</dbReference>
<evidence type="ECO:0000256" key="1">
    <source>
        <dbReference type="ARBA" id="ARBA00022516"/>
    </source>
</evidence>
<organism evidence="9 10">
    <name type="scientific">Roseivirga seohaensis subsp. aquiponti</name>
    <dbReference type="NCBI Taxonomy" id="1566026"/>
    <lineage>
        <taxon>Bacteria</taxon>
        <taxon>Pseudomonadati</taxon>
        <taxon>Bacteroidota</taxon>
        <taxon>Cytophagia</taxon>
        <taxon>Cytophagales</taxon>
        <taxon>Roseivirgaceae</taxon>
        <taxon>Roseivirga</taxon>
    </lineage>
</organism>
<evidence type="ECO:0000313" key="9">
    <source>
        <dbReference type="EMBL" id="KOF02759.1"/>
    </source>
</evidence>
<sequence length="339" mass="36212">MEISVQQVAQLLEGKVDGDGSQMVSRLEKIEEATAGSIAFLANPKYTEYIYTTSATAIIVKEDLELKKEISAALIRVTDPYSSFSKLLEEYQKLTQIQKSGIEQPSFQSISSQIEEDVYLGAFSYLGENVKIGKGTKIHPNCVIGDNVTIGENTILFAGVKVYADCIIGNHCKIHSGVVIGSEGFGYAPQPDGTFKAIPQTGNVVIHDHVDIGANTVVDCATMGSTVIKNGAKIDNLVQIAHNVEIGENTAIASQAGISGSAKIGKNVMIGGQAGITGHLTIADKVVIGPQSGVPKTIEDQGIYTGTPIMDHREFLKASIAIRKLPELLRRVSQLEKKG</sequence>
<dbReference type="Pfam" id="PF04613">
    <property type="entry name" value="LpxD"/>
    <property type="match status" value="1"/>
</dbReference>
<keyword evidence="4 7" id="KW-0677">Repeat</keyword>
<dbReference type="GO" id="GO:0009245">
    <property type="term" value="P:lipid A biosynthetic process"/>
    <property type="evidence" value="ECO:0007669"/>
    <property type="project" value="UniProtKB-UniRule"/>
</dbReference>
<dbReference type="RefSeq" id="WP_053223705.1">
    <property type="nucleotide sequence ID" value="NZ_JSVA01000010.1"/>
</dbReference>
<name>A0A0L8AK42_9BACT</name>
<dbReference type="GO" id="GO:0016020">
    <property type="term" value="C:membrane"/>
    <property type="evidence" value="ECO:0007669"/>
    <property type="project" value="GOC"/>
</dbReference>
<dbReference type="EMBL" id="JSVA01000010">
    <property type="protein sequence ID" value="KOF02759.1"/>
    <property type="molecule type" value="Genomic_DNA"/>
</dbReference>
<evidence type="ECO:0000256" key="6">
    <source>
        <dbReference type="ARBA" id="ARBA00023315"/>
    </source>
</evidence>
<gene>
    <name evidence="7" type="primary">lpxD</name>
    <name evidence="9" type="ORF">OB69_10650</name>
</gene>
<dbReference type="Gene3D" id="3.40.1390.10">
    <property type="entry name" value="MurE/MurF, N-terminal domain"/>
    <property type="match status" value="1"/>
</dbReference>
<proteinExistence type="inferred from homology"/>
<dbReference type="InterPro" id="IPR001451">
    <property type="entry name" value="Hexapep"/>
</dbReference>
<dbReference type="EC" id="2.3.1.191" evidence="7"/>
<dbReference type="UniPathway" id="UPA00973"/>
<dbReference type="InterPro" id="IPR011004">
    <property type="entry name" value="Trimer_LpxA-like_sf"/>
</dbReference>
<evidence type="ECO:0000256" key="5">
    <source>
        <dbReference type="ARBA" id="ARBA00023098"/>
    </source>
</evidence>
<feature type="active site" description="Proton acceptor" evidence="7">
    <location>
        <position position="242"/>
    </location>
</feature>
<dbReference type="PROSITE" id="PS00101">
    <property type="entry name" value="HEXAPEP_TRANSFERASES"/>
    <property type="match status" value="2"/>
</dbReference>
<keyword evidence="6 7" id="KW-0012">Acyltransferase</keyword>
<dbReference type="GO" id="GO:0016410">
    <property type="term" value="F:N-acyltransferase activity"/>
    <property type="evidence" value="ECO:0007669"/>
    <property type="project" value="InterPro"/>
</dbReference>
<keyword evidence="10" id="KW-1185">Reference proteome</keyword>
<dbReference type="Pfam" id="PF00132">
    <property type="entry name" value="Hexapep"/>
    <property type="match status" value="3"/>
</dbReference>
<comment type="catalytic activity">
    <reaction evidence="7">
        <text>a UDP-3-O-[(3R)-3-hydroxyacyl]-alpha-D-glucosamine + a (3R)-hydroxyacyl-[ACP] = a UDP-2-N,3-O-bis[(3R)-3-hydroxyacyl]-alpha-D-glucosamine + holo-[ACP] + H(+)</text>
        <dbReference type="Rhea" id="RHEA:53836"/>
        <dbReference type="Rhea" id="RHEA-COMP:9685"/>
        <dbReference type="Rhea" id="RHEA-COMP:9945"/>
        <dbReference type="ChEBI" id="CHEBI:15378"/>
        <dbReference type="ChEBI" id="CHEBI:64479"/>
        <dbReference type="ChEBI" id="CHEBI:78827"/>
        <dbReference type="ChEBI" id="CHEBI:137740"/>
        <dbReference type="ChEBI" id="CHEBI:137748"/>
        <dbReference type="EC" id="2.3.1.191"/>
    </reaction>
</comment>
<evidence type="ECO:0000259" key="8">
    <source>
        <dbReference type="Pfam" id="PF04613"/>
    </source>
</evidence>
<comment type="pathway">
    <text evidence="7">Bacterial outer membrane biogenesis; LPS lipid A biosynthesis.</text>
</comment>
<dbReference type="PANTHER" id="PTHR43378:SF2">
    <property type="entry name" value="UDP-3-O-ACYLGLUCOSAMINE N-ACYLTRANSFERASE 1, MITOCHONDRIAL-RELATED"/>
    <property type="match status" value="1"/>
</dbReference>
<protein>
    <recommendedName>
        <fullName evidence="7">UDP-3-O-acylglucosamine N-acyltransferase</fullName>
        <ecNumber evidence="7">2.3.1.191</ecNumber>
    </recommendedName>
</protein>
<dbReference type="AlphaFoldDB" id="A0A0L8AK42"/>
<dbReference type="GO" id="GO:0103118">
    <property type="term" value="F:UDP-3-O-[(3R)-3-hydroxyacyl]-glucosamine N-acyltransferase activity"/>
    <property type="evidence" value="ECO:0007669"/>
    <property type="project" value="UniProtKB-EC"/>
</dbReference>
<keyword evidence="2 7" id="KW-0441">Lipid A biosynthesis</keyword>
<dbReference type="InterPro" id="IPR007691">
    <property type="entry name" value="LpxD"/>
</dbReference>
<accession>A0A0L8AK42</accession>
<dbReference type="CDD" id="cd03352">
    <property type="entry name" value="LbH_LpxD"/>
    <property type="match status" value="1"/>
</dbReference>
<comment type="caution">
    <text evidence="9">The sequence shown here is derived from an EMBL/GenBank/DDBJ whole genome shotgun (WGS) entry which is preliminary data.</text>
</comment>
<keyword evidence="1 7" id="KW-0444">Lipid biosynthesis</keyword>
<dbReference type="PATRIC" id="fig|1566026.4.peg.415"/>
<keyword evidence="3 7" id="KW-0808">Transferase</keyword>
<evidence type="ECO:0000256" key="7">
    <source>
        <dbReference type="HAMAP-Rule" id="MF_00523"/>
    </source>
</evidence>
<dbReference type="SUPFAM" id="SSF51161">
    <property type="entry name" value="Trimeric LpxA-like enzymes"/>
    <property type="match status" value="1"/>
</dbReference>
<comment type="subunit">
    <text evidence="7">Homotrimer.</text>
</comment>
<evidence type="ECO:0000256" key="2">
    <source>
        <dbReference type="ARBA" id="ARBA00022556"/>
    </source>
</evidence>
<dbReference type="HAMAP" id="MF_00523">
    <property type="entry name" value="LpxD"/>
    <property type="match status" value="1"/>
</dbReference>
<dbReference type="InterPro" id="IPR018357">
    <property type="entry name" value="Hexapep_transf_CS"/>
</dbReference>
<feature type="domain" description="UDP-3-O-[3-hydroxymyristoyl] glucosamine N-acyltransferase non-repeat region" evidence="8">
    <location>
        <begin position="24"/>
        <end position="89"/>
    </location>
</feature>
<keyword evidence="5 7" id="KW-0443">Lipid metabolism</keyword>